<dbReference type="RefSeq" id="XP_030066707.1">
    <property type="nucleotide sequence ID" value="XM_030210847.1"/>
</dbReference>
<evidence type="ECO:0000256" key="2">
    <source>
        <dbReference type="ARBA" id="ARBA00022490"/>
    </source>
</evidence>
<dbReference type="Gene3D" id="1.20.58.60">
    <property type="match status" value="4"/>
</dbReference>
<evidence type="ECO:0000256" key="1">
    <source>
        <dbReference type="ARBA" id="ARBA00004496"/>
    </source>
</evidence>
<dbReference type="InterPro" id="IPR003599">
    <property type="entry name" value="Ig_sub"/>
</dbReference>
<evidence type="ECO:0000256" key="4">
    <source>
        <dbReference type="SAM" id="Coils"/>
    </source>
</evidence>
<dbReference type="CTD" id="285025"/>
<evidence type="ECO:0000313" key="7">
    <source>
        <dbReference type="Proteomes" id="UP000515156"/>
    </source>
</evidence>
<evidence type="ECO:0000256" key="5">
    <source>
        <dbReference type="SAM" id="Phobius"/>
    </source>
</evidence>
<dbReference type="InterPro" id="IPR036179">
    <property type="entry name" value="Ig-like_dom_sf"/>
</dbReference>
<dbReference type="Gene3D" id="2.60.40.10">
    <property type="entry name" value="Immunoglobulins"/>
    <property type="match status" value="1"/>
</dbReference>
<dbReference type="PROSITE" id="PS50835">
    <property type="entry name" value="IG_LIKE"/>
    <property type="match status" value="1"/>
</dbReference>
<keyword evidence="2" id="KW-0963">Cytoplasm</keyword>
<name>A0A6P7YGZ1_9AMPH</name>
<dbReference type="InterPro" id="IPR050876">
    <property type="entry name" value="IgLON_domain"/>
</dbReference>
<comment type="subcellular location">
    <subcellularLocation>
        <location evidence="1">Cytoplasm</location>
    </subcellularLocation>
</comment>
<dbReference type="Proteomes" id="UP000515156">
    <property type="component" value="Chromosome 7"/>
</dbReference>
<dbReference type="InterPro" id="IPR007110">
    <property type="entry name" value="Ig-like_dom"/>
</dbReference>
<keyword evidence="5" id="KW-0472">Membrane</keyword>
<gene>
    <name evidence="8" type="primary">CCDC141</name>
</gene>
<dbReference type="InterPro" id="IPR018159">
    <property type="entry name" value="Spectrin/alpha-actinin"/>
</dbReference>
<organism evidence="7 8">
    <name type="scientific">Microcaecilia unicolor</name>
    <dbReference type="NCBI Taxonomy" id="1415580"/>
    <lineage>
        <taxon>Eukaryota</taxon>
        <taxon>Metazoa</taxon>
        <taxon>Chordata</taxon>
        <taxon>Craniata</taxon>
        <taxon>Vertebrata</taxon>
        <taxon>Euteleostomi</taxon>
        <taxon>Amphibia</taxon>
        <taxon>Gymnophiona</taxon>
        <taxon>Siphonopidae</taxon>
        <taxon>Microcaecilia</taxon>
    </lineage>
</organism>
<dbReference type="PANTHER" id="PTHR42757">
    <property type="entry name" value="IGLON FAMILY OF IMMUNOGLOBULIN SUPERFAMILY-RELATED"/>
    <property type="match status" value="1"/>
</dbReference>
<dbReference type="OrthoDB" id="9333799at2759"/>
<dbReference type="InterPro" id="IPR013783">
    <property type="entry name" value="Ig-like_fold"/>
</dbReference>
<feature type="transmembrane region" description="Helical" evidence="5">
    <location>
        <begin position="1487"/>
        <end position="1504"/>
    </location>
</feature>
<dbReference type="KEGG" id="muo:115475108"/>
<dbReference type="GeneID" id="115475108"/>
<dbReference type="InterPro" id="IPR003598">
    <property type="entry name" value="Ig_sub2"/>
</dbReference>
<dbReference type="SUPFAM" id="SSF48726">
    <property type="entry name" value="Immunoglobulin"/>
    <property type="match status" value="1"/>
</dbReference>
<keyword evidence="3" id="KW-0393">Immunoglobulin domain</keyword>
<evidence type="ECO:0000313" key="8">
    <source>
        <dbReference type="RefSeq" id="XP_030066707.1"/>
    </source>
</evidence>
<dbReference type="GO" id="GO:0005737">
    <property type="term" value="C:cytoplasm"/>
    <property type="evidence" value="ECO:0007669"/>
    <property type="project" value="UniProtKB-SubCell"/>
</dbReference>
<reference evidence="8" key="1">
    <citation type="submission" date="2025-08" db="UniProtKB">
        <authorList>
            <consortium name="RefSeq"/>
        </authorList>
    </citation>
    <scope>IDENTIFICATION</scope>
</reference>
<dbReference type="FunCoup" id="A0A6P7YGZ1">
    <property type="interactions" value="26"/>
</dbReference>
<evidence type="ECO:0000256" key="3">
    <source>
        <dbReference type="ARBA" id="ARBA00023319"/>
    </source>
</evidence>
<feature type="coiled-coil region" evidence="4">
    <location>
        <begin position="498"/>
        <end position="528"/>
    </location>
</feature>
<protein>
    <submittedName>
        <fullName evidence="8">Coiled-coil domain-containing protein 141</fullName>
    </submittedName>
</protein>
<proteinExistence type="predicted"/>
<keyword evidence="5" id="KW-0812">Transmembrane</keyword>
<evidence type="ECO:0000259" key="6">
    <source>
        <dbReference type="PROSITE" id="PS50835"/>
    </source>
</evidence>
<dbReference type="SMART" id="SM00409">
    <property type="entry name" value="IG"/>
    <property type="match status" value="1"/>
</dbReference>
<accession>A0A6P7YGZ1</accession>
<feature type="coiled-coil region" evidence="4">
    <location>
        <begin position="1091"/>
        <end position="1118"/>
    </location>
</feature>
<dbReference type="SMART" id="SM00150">
    <property type="entry name" value="SPEC"/>
    <property type="match status" value="3"/>
</dbReference>
<keyword evidence="7" id="KW-1185">Reference proteome</keyword>
<keyword evidence="4" id="KW-0175">Coiled coil</keyword>
<feature type="coiled-coil region" evidence="4">
    <location>
        <begin position="900"/>
        <end position="1008"/>
    </location>
</feature>
<dbReference type="PANTHER" id="PTHR42757:SF44">
    <property type="entry name" value="COILED-COIL DOMAIN-CONTAINING PROTEIN 141"/>
    <property type="match status" value="1"/>
</dbReference>
<dbReference type="InterPro" id="IPR013098">
    <property type="entry name" value="Ig_I-set"/>
</dbReference>
<feature type="domain" description="Ig-like" evidence="6">
    <location>
        <begin position="1386"/>
        <end position="1474"/>
    </location>
</feature>
<dbReference type="CDD" id="cd00176">
    <property type="entry name" value="SPEC"/>
    <property type="match status" value="1"/>
</dbReference>
<dbReference type="Pfam" id="PF07679">
    <property type="entry name" value="I-set"/>
    <property type="match status" value="1"/>
</dbReference>
<sequence length="1505" mass="171838">MSCEGDSSDALSATTTVSSVAVQAGDSRIVVSILKCGKWVQLQLAESIPNLLEIGNNQDETKKLLQDHELLLGKLKALEDHVWDLLCEADKTQEENKDQSQVYEAMAKTLGEAWTALVRMLKKRRDLLNLTSEFFDCALEFAIIIDQAEDFLQDAPHFENADYLKEILQKHQHHAKVLLEKSLLLLNISHKLSDFIEEFKSDWPVANPEIIHGAHSSCLKIDSLLELLQDRRRQLDKRLKQQYQDLEQLLHIFQWHQKEDQATNWFKKHIEDLQKGPLGSSLSKNEELLDEHKQFILKAKEWSSVVENLSEEAHKITSLEEYSEKEHLTLSNQKLNTLHEEFWHLMDGRQTLLQEANAFFNSANKAFDKLESIEACLKLLKSKDLSKPVMTTKLKDLQKEVEECTVDSLQKGKHLIKKDSNSSQMAGIQDTVRQIQKKVDQLTRLCLPAKEYDAKNQEQIISLENRLKQISMWIQKISPEVAKSTDPGSCLAESEGVLRQHIEMANEAKEVSQELETAVAIIKELEEMEPSRIAAFANTQLLKEELNSLSSNITAKLNVLKAYMEFLKSAKELEDHIQKLKEFYRSELVEKDTEAQRKIILELADASRQSVLCNILSVQNMGRDCLNLVNKNPDSQVKHVDTIERTITKLNKDKSELTDLWATCQLYMNQAKSTKQPWRDFKEQLEKTTESLKIFEEDLKPISAANLGSTMQTLSELLEKCNRMKTKLQELNAEVEYTIKISELLSLSGAPVKEKTNKISELIYLHQQIQERIKEHEDILSKAVKYHQVRQELESLTLSGDQELHEPAVVPDKAKQTEVYLSNSQERKIQITHLYKLALTLGVDIISAAKHSKSLNASWKDLQQQLEVLEHDSLSWNSKEDKLEEIPSSNFNHCMIKEDINELRESFKDIKKKFNNLKFNYTKKAEKARNLKVLKNQIQQVEMYAEKIQVLKKKMNILEKKISTSIPNQTSNEIAIAQEPVSELQKQVNEFNKVVEEYKQNLDMAEQLQQIIEECQFWFEEISATVVRVGKYSAECKTKETIEILFKQFNKFVQPTVPQQEERIRQITTLAKHVYGPDEGIKYIEKPIAKHKEVLHSINELIRSLKELEEKLEEQKKIPKASTICPSGEEISQVSELPASTKEGSVIPEGDFHSEFLAEETPSGDEYECISPDDISLPPLAETPESTFLQSETEQEEHCCYSSHSLHVSSYSLQMQINTGSKRVTDESELLTPAACADSSNHRREKTSSYFERFYSPTLGSYPKLRVDSPFAHCLSAVPEPSTASKSQTDTLKIKPAYSMTSKVHETHLQTHSVHKSMVETQEQLHDNNLNCTKTNDKLHTSPDAFSGLMFQSDPTGSCQRQMGTQEEIKSTSEKSSMGSLPGQTPNFSKILSNVTVKEGSPVTLEVEVTGFPEPTLTWYKEGQKLTPDEHIMILQKAKKHTLFIQKVCEKDAGLYVAWAKNSSGTISSSAILHVKGNRSPIKKIEWITLLVIYVSVLLLYWLLI</sequence>
<dbReference type="SUPFAM" id="SSF46966">
    <property type="entry name" value="Spectrin repeat"/>
    <property type="match status" value="3"/>
</dbReference>
<dbReference type="FunFam" id="2.60.40.10:FF:000425">
    <property type="entry name" value="Myosin light chain kinase"/>
    <property type="match status" value="1"/>
</dbReference>
<dbReference type="SMART" id="SM00408">
    <property type="entry name" value="IGc2"/>
    <property type="match status" value="1"/>
</dbReference>
<dbReference type="InParanoid" id="A0A6P7YGZ1"/>
<keyword evidence="5" id="KW-1133">Transmembrane helix</keyword>